<keyword evidence="3" id="KW-1185">Reference proteome</keyword>
<protein>
    <submittedName>
        <fullName evidence="2">Uncharacterized protein</fullName>
    </submittedName>
</protein>
<reference evidence="2" key="1">
    <citation type="journal article" date="2020" name="New Phytol.">
        <title>Comparative genomics reveals dynamic genome evolution in host specialist ectomycorrhizal fungi.</title>
        <authorList>
            <person name="Lofgren L.A."/>
            <person name="Nguyen N.H."/>
            <person name="Vilgalys R."/>
            <person name="Ruytinx J."/>
            <person name="Liao H.L."/>
            <person name="Branco S."/>
            <person name="Kuo A."/>
            <person name="LaButti K."/>
            <person name="Lipzen A."/>
            <person name="Andreopoulos W."/>
            <person name="Pangilinan J."/>
            <person name="Riley R."/>
            <person name="Hundley H."/>
            <person name="Na H."/>
            <person name="Barry K."/>
            <person name="Grigoriev I.V."/>
            <person name="Stajich J.E."/>
            <person name="Kennedy P.G."/>
        </authorList>
    </citation>
    <scope>NUCLEOTIDE SEQUENCE</scope>
    <source>
        <strain evidence="2">MN1</strain>
    </source>
</reference>
<dbReference type="EMBL" id="JABBWG010000007">
    <property type="protein sequence ID" value="KAG1820920.1"/>
    <property type="molecule type" value="Genomic_DNA"/>
</dbReference>
<feature type="region of interest" description="Disordered" evidence="1">
    <location>
        <begin position="10"/>
        <end position="37"/>
    </location>
</feature>
<dbReference type="OrthoDB" id="2634969at2759"/>
<dbReference type="RefSeq" id="XP_041195987.1">
    <property type="nucleotide sequence ID" value="XM_041332590.1"/>
</dbReference>
<name>A0A9P7EGC4_9AGAM</name>
<feature type="compositionally biased region" description="Basic and acidic residues" evidence="1">
    <location>
        <begin position="25"/>
        <end position="35"/>
    </location>
</feature>
<evidence type="ECO:0000313" key="3">
    <source>
        <dbReference type="Proteomes" id="UP000807769"/>
    </source>
</evidence>
<organism evidence="2 3">
    <name type="scientific">Suillus subaureus</name>
    <dbReference type="NCBI Taxonomy" id="48587"/>
    <lineage>
        <taxon>Eukaryota</taxon>
        <taxon>Fungi</taxon>
        <taxon>Dikarya</taxon>
        <taxon>Basidiomycota</taxon>
        <taxon>Agaricomycotina</taxon>
        <taxon>Agaricomycetes</taxon>
        <taxon>Agaricomycetidae</taxon>
        <taxon>Boletales</taxon>
        <taxon>Suillineae</taxon>
        <taxon>Suillaceae</taxon>
        <taxon>Suillus</taxon>
    </lineage>
</organism>
<comment type="caution">
    <text evidence="2">The sequence shown here is derived from an EMBL/GenBank/DDBJ whole genome shotgun (WGS) entry which is preliminary data.</text>
</comment>
<dbReference type="GeneID" id="64626607"/>
<evidence type="ECO:0000256" key="1">
    <source>
        <dbReference type="SAM" id="MobiDB-lite"/>
    </source>
</evidence>
<dbReference type="AlphaFoldDB" id="A0A9P7EGC4"/>
<proteinExistence type="predicted"/>
<sequence length="218" mass="23547">MSAFAYKAHLAARSAGGHKKKSHHHDSPPPKHIEEPVSQTFHPPVLARAHAHQFIHSLGGDSNTIAPHAVADPPVSNNFAGQGAYRARIFERAQQCHSSRISPPITRSWSSTLRHLSHGVPIRLGGSNALCFVSVSVMFGSAYVNEAGLLILGAGLYCSPSELWMYYVDEAGLLGAGLHSSSMFDTMVTSICMNMQLGLLRASNRFDVRYPECATDGP</sequence>
<gene>
    <name evidence="2" type="ORF">BJ212DRAFT_1297401</name>
</gene>
<accession>A0A9P7EGC4</accession>
<evidence type="ECO:0000313" key="2">
    <source>
        <dbReference type="EMBL" id="KAG1820920.1"/>
    </source>
</evidence>
<dbReference type="Proteomes" id="UP000807769">
    <property type="component" value="Unassembled WGS sequence"/>
</dbReference>